<keyword evidence="4" id="KW-1185">Reference proteome</keyword>
<dbReference type="InterPro" id="IPR007372">
    <property type="entry name" value="Lipid/polyisoprenoid-bd_YceI"/>
</dbReference>
<proteinExistence type="predicted"/>
<dbReference type="OrthoDB" id="9811006at2"/>
<dbReference type="SUPFAM" id="SSF101874">
    <property type="entry name" value="YceI-like"/>
    <property type="match status" value="1"/>
</dbReference>
<dbReference type="EMBL" id="NPDZ01000006">
    <property type="protein sequence ID" value="PJZ73001.1"/>
    <property type="molecule type" value="Genomic_DNA"/>
</dbReference>
<dbReference type="RefSeq" id="WP_100713765.1">
    <property type="nucleotide sequence ID" value="NZ_NPDY01000007.1"/>
</dbReference>
<dbReference type="Gene3D" id="2.40.128.110">
    <property type="entry name" value="Lipid/polyisoprenoid-binding, YceI-like"/>
    <property type="match status" value="1"/>
</dbReference>
<evidence type="ECO:0000313" key="4">
    <source>
        <dbReference type="Proteomes" id="UP000231962"/>
    </source>
</evidence>
<evidence type="ECO:0000313" key="3">
    <source>
        <dbReference type="EMBL" id="PJZ73001.1"/>
    </source>
</evidence>
<sequence>MNLRQFLTIFISAFLVLGELYAGNFRLDNSHTSIGFKVKHLSISNVSGNFKDFAGKFSFEEKTGKLSGLEVTIDSGSINTNEPDRDKHLRSKDFFDAEKFPKISFKVAAASISKSGISKVDGELTIKGVTKTVQLEVTYSGSAKDPWGNIHHAFEASTKINRKDFGLTWNKTLESGGLLVGEEILIRIEGEAIPE</sequence>
<dbReference type="Proteomes" id="UP000231990">
    <property type="component" value="Unassembled WGS sequence"/>
</dbReference>
<name>A0A2M9ZLX4_9LEPT</name>
<evidence type="ECO:0000259" key="1">
    <source>
        <dbReference type="SMART" id="SM00867"/>
    </source>
</evidence>
<dbReference type="AlphaFoldDB" id="A0A2M9ZLX4"/>
<protein>
    <recommendedName>
        <fullName evidence="1">Lipid/polyisoprenoid-binding YceI-like domain-containing protein</fullName>
    </recommendedName>
</protein>
<gene>
    <name evidence="2" type="ORF">CH360_09355</name>
    <name evidence="3" type="ORF">CH373_10880</name>
</gene>
<dbReference type="PANTHER" id="PTHR34406">
    <property type="entry name" value="PROTEIN YCEI"/>
    <property type="match status" value="1"/>
</dbReference>
<reference evidence="4 5" key="1">
    <citation type="submission" date="2017-07" db="EMBL/GenBank/DDBJ databases">
        <title>Leptospira spp. isolated from tropical soils.</title>
        <authorList>
            <person name="Thibeaux R."/>
            <person name="Iraola G."/>
            <person name="Ferres I."/>
            <person name="Bierque E."/>
            <person name="Girault D."/>
            <person name="Soupe-Gilbert M.-E."/>
            <person name="Picardeau M."/>
            <person name="Goarant C."/>
        </authorList>
    </citation>
    <scope>NUCLEOTIDE SEQUENCE [LARGE SCALE GENOMIC DNA]</scope>
    <source>
        <strain evidence="3 5">FH1-B-B1</strain>
        <strain evidence="2 4">FH1-B-C1</strain>
    </source>
</reference>
<dbReference type="InterPro" id="IPR036761">
    <property type="entry name" value="TTHA0802/YceI-like_sf"/>
</dbReference>
<dbReference type="Pfam" id="PF04264">
    <property type="entry name" value="YceI"/>
    <property type="match status" value="1"/>
</dbReference>
<feature type="domain" description="Lipid/polyisoprenoid-binding YceI-like" evidence="1">
    <location>
        <begin position="24"/>
        <end position="193"/>
    </location>
</feature>
<evidence type="ECO:0000313" key="5">
    <source>
        <dbReference type="Proteomes" id="UP000231990"/>
    </source>
</evidence>
<dbReference type="PANTHER" id="PTHR34406:SF1">
    <property type="entry name" value="PROTEIN YCEI"/>
    <property type="match status" value="1"/>
</dbReference>
<evidence type="ECO:0000313" key="2">
    <source>
        <dbReference type="EMBL" id="PJZ69784.1"/>
    </source>
</evidence>
<dbReference type="Proteomes" id="UP000231962">
    <property type="component" value="Unassembled WGS sequence"/>
</dbReference>
<comment type="caution">
    <text evidence="3">The sequence shown here is derived from an EMBL/GenBank/DDBJ whole genome shotgun (WGS) entry which is preliminary data.</text>
</comment>
<organism evidence="3 5">
    <name type="scientific">Leptospira perolatii</name>
    <dbReference type="NCBI Taxonomy" id="2023191"/>
    <lineage>
        <taxon>Bacteria</taxon>
        <taxon>Pseudomonadati</taxon>
        <taxon>Spirochaetota</taxon>
        <taxon>Spirochaetia</taxon>
        <taxon>Leptospirales</taxon>
        <taxon>Leptospiraceae</taxon>
        <taxon>Leptospira</taxon>
    </lineage>
</organism>
<accession>A0A2M9ZLX4</accession>
<dbReference type="EMBL" id="NPDY01000007">
    <property type="protein sequence ID" value="PJZ69784.1"/>
    <property type="molecule type" value="Genomic_DNA"/>
</dbReference>
<dbReference type="SMART" id="SM00867">
    <property type="entry name" value="YceI"/>
    <property type="match status" value="1"/>
</dbReference>